<feature type="transmembrane region" description="Helical" evidence="1">
    <location>
        <begin position="7"/>
        <end position="27"/>
    </location>
</feature>
<keyword evidence="1" id="KW-0472">Membrane</keyword>
<dbReference type="STRING" id="1249933.SAMN04489797_0755"/>
<dbReference type="EMBL" id="LT629774">
    <property type="protein sequence ID" value="SDS05180.1"/>
    <property type="molecule type" value="Genomic_DNA"/>
</dbReference>
<feature type="transmembrane region" description="Helical" evidence="1">
    <location>
        <begin position="33"/>
        <end position="50"/>
    </location>
</feature>
<organism evidence="2 3">
    <name type="scientific">Winogradskyella sediminis</name>
    <dbReference type="NCBI Taxonomy" id="1382466"/>
    <lineage>
        <taxon>Bacteria</taxon>
        <taxon>Pseudomonadati</taxon>
        <taxon>Bacteroidota</taxon>
        <taxon>Flavobacteriia</taxon>
        <taxon>Flavobacteriales</taxon>
        <taxon>Flavobacteriaceae</taxon>
        <taxon>Winogradskyella</taxon>
    </lineage>
</organism>
<keyword evidence="1" id="KW-1133">Transmembrane helix</keyword>
<reference evidence="2 3" key="1">
    <citation type="submission" date="2016-10" db="EMBL/GenBank/DDBJ databases">
        <authorList>
            <person name="Varghese N."/>
            <person name="Submissions S."/>
        </authorList>
    </citation>
    <scope>NUCLEOTIDE SEQUENCE [LARGE SCALE GENOMIC DNA]</scope>
    <source>
        <strain evidence="2 3">RHA_55</strain>
    </source>
</reference>
<dbReference type="AlphaFoldDB" id="A0A1H1P2C4"/>
<dbReference type="RefSeq" id="WP_170137096.1">
    <property type="nucleotide sequence ID" value="NZ_LT629774.1"/>
</dbReference>
<accession>A0A1H1P2C4</accession>
<keyword evidence="1" id="KW-0812">Transmembrane</keyword>
<sequence>MNTLRKYTKFIPYLYFLSVIMYWFTTVNATEGVSAYPILLFSIPFIWQLVKPSRKLNFSLGIVFVCLSSYLILAYVFDLLHIIHWSKTSRKILFYGGLLVVGNFVMSLWIVRNSIKKVF</sequence>
<proteinExistence type="predicted"/>
<gene>
    <name evidence="2" type="ORF">SAMN04489797_0755</name>
</gene>
<protein>
    <submittedName>
        <fullName evidence="2">Uncharacterized protein</fullName>
    </submittedName>
</protein>
<evidence type="ECO:0000256" key="1">
    <source>
        <dbReference type="SAM" id="Phobius"/>
    </source>
</evidence>
<keyword evidence="3" id="KW-1185">Reference proteome</keyword>
<evidence type="ECO:0000313" key="3">
    <source>
        <dbReference type="Proteomes" id="UP000198963"/>
    </source>
</evidence>
<name>A0A1H1P2C4_9FLAO</name>
<feature type="transmembrane region" description="Helical" evidence="1">
    <location>
        <begin position="62"/>
        <end position="86"/>
    </location>
</feature>
<feature type="transmembrane region" description="Helical" evidence="1">
    <location>
        <begin position="92"/>
        <end position="111"/>
    </location>
</feature>
<dbReference type="Proteomes" id="UP000198963">
    <property type="component" value="Chromosome I"/>
</dbReference>
<evidence type="ECO:0000313" key="2">
    <source>
        <dbReference type="EMBL" id="SDS05180.1"/>
    </source>
</evidence>